<dbReference type="AlphaFoldDB" id="A0A2M7X4P0"/>
<keyword evidence="1" id="KW-1133">Transmembrane helix</keyword>
<keyword evidence="1" id="KW-0472">Membrane</keyword>
<proteinExistence type="predicted"/>
<comment type="caution">
    <text evidence="2">The sequence shown here is derived from an EMBL/GenBank/DDBJ whole genome shotgun (WGS) entry which is preliminary data.</text>
</comment>
<evidence type="ECO:0008006" key="4">
    <source>
        <dbReference type="Google" id="ProtNLM"/>
    </source>
</evidence>
<gene>
    <name evidence="2" type="ORF">CO179_00530</name>
</gene>
<evidence type="ECO:0000313" key="3">
    <source>
        <dbReference type="Proteomes" id="UP000231195"/>
    </source>
</evidence>
<feature type="transmembrane region" description="Helical" evidence="1">
    <location>
        <begin position="12"/>
        <end position="34"/>
    </location>
</feature>
<organism evidence="2 3">
    <name type="scientific">candidate division WWE3 bacterium CG_4_9_14_3_um_filter_39_7</name>
    <dbReference type="NCBI Taxonomy" id="1975080"/>
    <lineage>
        <taxon>Bacteria</taxon>
        <taxon>Katanobacteria</taxon>
    </lineage>
</organism>
<reference evidence="3" key="1">
    <citation type="submission" date="2017-09" db="EMBL/GenBank/DDBJ databases">
        <title>Depth-based differentiation of microbial function through sediment-hosted aquifers and enrichment of novel symbionts in the deep terrestrial subsurface.</title>
        <authorList>
            <person name="Probst A.J."/>
            <person name="Ladd B."/>
            <person name="Jarett J.K."/>
            <person name="Geller-Mcgrath D.E."/>
            <person name="Sieber C.M.K."/>
            <person name="Emerson J.B."/>
            <person name="Anantharaman K."/>
            <person name="Thomas B.C."/>
            <person name="Malmstrom R."/>
            <person name="Stieglmeier M."/>
            <person name="Klingl A."/>
            <person name="Woyke T."/>
            <person name="Ryan C.M."/>
            <person name="Banfield J.F."/>
        </authorList>
    </citation>
    <scope>NUCLEOTIDE SEQUENCE [LARGE SCALE GENOMIC DNA]</scope>
</reference>
<protein>
    <recommendedName>
        <fullName evidence="4">PsbP C-terminal domain-containing protein</fullName>
    </recommendedName>
</protein>
<name>A0A2M7X4P0_UNCKA</name>
<accession>A0A2M7X4P0</accession>
<evidence type="ECO:0000256" key="1">
    <source>
        <dbReference type="SAM" id="Phobius"/>
    </source>
</evidence>
<dbReference type="Proteomes" id="UP000231195">
    <property type="component" value="Unassembled WGS sequence"/>
</dbReference>
<evidence type="ECO:0000313" key="2">
    <source>
        <dbReference type="EMBL" id="PJA41136.1"/>
    </source>
</evidence>
<keyword evidence="1" id="KW-0812">Transmembrane</keyword>
<dbReference type="EMBL" id="PFWZ01000028">
    <property type="protein sequence ID" value="PJA41136.1"/>
    <property type="molecule type" value="Genomic_DNA"/>
</dbReference>
<sequence length="216" mass="24423">MKINKQQLNQKGEVEAILAAIVLVVIVVVGYWYVITQRDVVPPETIPMVTTTPEIQELTSTIDTTHWIESSYGNSRLFSFKYPPDWTETLTSGGYYYKPNNDPDYTLYISDPTLNGESVEGLITLVTNNTSQTVLSKTEWDNNGHHIGVLQIRSSDDLALTTFVYVSETPRTLDSRSTEVLHGVLSFMGVYTNTEVNKDPYVEVLESIARTMRFDR</sequence>